<dbReference type="Proteomes" id="UP000023152">
    <property type="component" value="Unassembled WGS sequence"/>
</dbReference>
<proteinExistence type="predicted"/>
<gene>
    <name evidence="2" type="ORF">RFI_06431</name>
</gene>
<reference evidence="2 3" key="1">
    <citation type="journal article" date="2013" name="Curr. Biol.">
        <title>The Genome of the Foraminiferan Reticulomyxa filosa.</title>
        <authorList>
            <person name="Glockner G."/>
            <person name="Hulsmann N."/>
            <person name="Schleicher M."/>
            <person name="Noegel A.A."/>
            <person name="Eichinger L."/>
            <person name="Gallinger C."/>
            <person name="Pawlowski J."/>
            <person name="Sierra R."/>
            <person name="Euteneuer U."/>
            <person name="Pillet L."/>
            <person name="Moustafa A."/>
            <person name="Platzer M."/>
            <person name="Groth M."/>
            <person name="Szafranski K."/>
            <person name="Schliwa M."/>
        </authorList>
    </citation>
    <scope>NUCLEOTIDE SEQUENCE [LARGE SCALE GENOMIC DNA]</scope>
</reference>
<feature type="compositionally biased region" description="Pro residues" evidence="1">
    <location>
        <begin position="71"/>
        <end position="84"/>
    </location>
</feature>
<name>X6NZH7_RETFI</name>
<dbReference type="AlphaFoldDB" id="X6NZH7"/>
<organism evidence="2 3">
    <name type="scientific">Reticulomyxa filosa</name>
    <dbReference type="NCBI Taxonomy" id="46433"/>
    <lineage>
        <taxon>Eukaryota</taxon>
        <taxon>Sar</taxon>
        <taxon>Rhizaria</taxon>
        <taxon>Retaria</taxon>
        <taxon>Foraminifera</taxon>
        <taxon>Monothalamids</taxon>
        <taxon>Reticulomyxidae</taxon>
        <taxon>Reticulomyxa</taxon>
    </lineage>
</organism>
<feature type="compositionally biased region" description="Polar residues" evidence="1">
    <location>
        <begin position="31"/>
        <end position="63"/>
    </location>
</feature>
<protein>
    <submittedName>
        <fullName evidence="2">Viral A-type inclusion protein</fullName>
    </submittedName>
</protein>
<feature type="region of interest" description="Disordered" evidence="1">
    <location>
        <begin position="27"/>
        <end position="91"/>
    </location>
</feature>
<evidence type="ECO:0000256" key="1">
    <source>
        <dbReference type="SAM" id="MobiDB-lite"/>
    </source>
</evidence>
<comment type="caution">
    <text evidence="2">The sequence shown here is derived from an EMBL/GenBank/DDBJ whole genome shotgun (WGS) entry which is preliminary data.</text>
</comment>
<dbReference type="EMBL" id="ASPP01005360">
    <property type="protein sequence ID" value="ETO30692.1"/>
    <property type="molecule type" value="Genomic_DNA"/>
</dbReference>
<evidence type="ECO:0000313" key="3">
    <source>
        <dbReference type="Proteomes" id="UP000023152"/>
    </source>
</evidence>
<accession>X6NZH7</accession>
<evidence type="ECO:0000313" key="2">
    <source>
        <dbReference type="EMBL" id="ETO30692.1"/>
    </source>
</evidence>
<keyword evidence="3" id="KW-1185">Reference proteome</keyword>
<dbReference type="SUPFAM" id="SSF57997">
    <property type="entry name" value="Tropomyosin"/>
    <property type="match status" value="1"/>
</dbReference>
<dbReference type="Gene3D" id="1.10.287.1490">
    <property type="match status" value="1"/>
</dbReference>
<sequence length="237" mass="27457">MAEKVTLYVFTWEEKYNECMEREKRREEEYQLQQSSQKQMIDQLVSQLSAQTTNGLSPTSSLGETGGSTRPPLPKSVPPPPSGPSPLKKLENDYADCKKDLKRVMEKLTLKEEQIMEKQSQLESIMKQHNESNVRVTELEKENRLLTDKLETCQAKVKQSEEIRQQMADLQSKHESCNEKLSLTIQQRDDCEDKLREATKRLEEMTGQLDQLQMQCASQKGTIDELRITNHPKDIQR</sequence>